<evidence type="ECO:0000313" key="2">
    <source>
        <dbReference type="Proteomes" id="UP000288429"/>
    </source>
</evidence>
<keyword evidence="2" id="KW-1185">Reference proteome</keyword>
<reference evidence="1 2" key="1">
    <citation type="submission" date="2017-06" db="EMBL/GenBank/DDBJ databases">
        <title>Cmopartive genomic analysis of Ambrosia Fusariam Clade fungi.</title>
        <authorList>
            <person name="Stajich J.E."/>
            <person name="Carrillo J."/>
            <person name="Kijimoto T."/>
            <person name="Eskalen A."/>
            <person name="O'Donnell K."/>
            <person name="Kasson M."/>
        </authorList>
    </citation>
    <scope>NUCLEOTIDE SEQUENCE [LARGE SCALE GENOMIC DNA]</scope>
    <source>
        <strain evidence="1 2">NRRL 20438</strain>
    </source>
</reference>
<comment type="caution">
    <text evidence="1">The sequence shown here is derived from an EMBL/GenBank/DDBJ whole genome shotgun (WGS) entry which is preliminary data.</text>
</comment>
<protein>
    <submittedName>
        <fullName evidence="1">Uncharacterized protein</fullName>
    </submittedName>
</protein>
<dbReference type="EMBL" id="NIZV01000096">
    <property type="protein sequence ID" value="RSM09408.1"/>
    <property type="molecule type" value="Genomic_DNA"/>
</dbReference>
<gene>
    <name evidence="1" type="ORF">CDV31_007714</name>
</gene>
<sequence>MASTRYITANHLRPREHRDANLTRHGTAVLPALSSLRGDASMDDVIVWASTHAAKERFKAYVNWGVAGRFNKPLGFDFSDP</sequence>
<evidence type="ECO:0000313" key="1">
    <source>
        <dbReference type="EMBL" id="RSM09408.1"/>
    </source>
</evidence>
<name>A0A428U5C2_9HYPO</name>
<dbReference type="Proteomes" id="UP000288429">
    <property type="component" value="Unassembled WGS sequence"/>
</dbReference>
<organism evidence="1 2">
    <name type="scientific">Fusarium ambrosium</name>
    <dbReference type="NCBI Taxonomy" id="131363"/>
    <lineage>
        <taxon>Eukaryota</taxon>
        <taxon>Fungi</taxon>
        <taxon>Dikarya</taxon>
        <taxon>Ascomycota</taxon>
        <taxon>Pezizomycotina</taxon>
        <taxon>Sordariomycetes</taxon>
        <taxon>Hypocreomycetidae</taxon>
        <taxon>Hypocreales</taxon>
        <taxon>Nectriaceae</taxon>
        <taxon>Fusarium</taxon>
        <taxon>Fusarium solani species complex</taxon>
    </lineage>
</organism>
<proteinExistence type="predicted"/>
<accession>A0A428U5C2</accession>
<dbReference type="AlphaFoldDB" id="A0A428U5C2"/>